<sequence>MKRDAVFTWGAIVLLGGLSAWLGWWLGQRALWPEEKPAPPGMVVTEVGSLAPPLSLPDLRSGEPVAVTGPGRMRLVNYWASWCGPCRKEMPVLDAFSRQQGGNGIKVMGIALESREEALAFLREVPVEFQLLVENPGPGDSSVQLGNLRGILPYTVLIDADGRLVKTHYGAFPDPESVREWARP</sequence>
<dbReference type="PATRIC" id="fig|1121014.3.peg.754"/>
<dbReference type="Proteomes" id="UP000029085">
    <property type="component" value="Unassembled WGS sequence"/>
</dbReference>
<reference evidence="6 7" key="2">
    <citation type="journal article" date="2015" name="Stand. Genomic Sci.">
        <title>High quality draft genomic sequence of Arenimonas donghaensis DSM 18148(T).</title>
        <authorList>
            <person name="Chen F."/>
            <person name="Wang H."/>
            <person name="Cao Y."/>
            <person name="Li X."/>
            <person name="Wang G."/>
        </authorList>
    </citation>
    <scope>NUCLEOTIDE SEQUENCE [LARGE SCALE GENOMIC DNA]</scope>
    <source>
        <strain evidence="6 7">HO3-R19</strain>
    </source>
</reference>
<dbReference type="SUPFAM" id="SSF52833">
    <property type="entry name" value="Thioredoxin-like"/>
    <property type="match status" value="1"/>
</dbReference>
<organism evidence="6 7">
    <name type="scientific">Arenimonas donghaensis DSM 18148 = HO3-R19</name>
    <dbReference type="NCBI Taxonomy" id="1121014"/>
    <lineage>
        <taxon>Bacteria</taxon>
        <taxon>Pseudomonadati</taxon>
        <taxon>Pseudomonadota</taxon>
        <taxon>Gammaproteobacteria</taxon>
        <taxon>Lysobacterales</taxon>
        <taxon>Lysobacteraceae</taxon>
        <taxon>Arenimonas</taxon>
    </lineage>
</organism>
<gene>
    <name evidence="6" type="ORF">N788_09985</name>
</gene>
<dbReference type="InterPro" id="IPR050553">
    <property type="entry name" value="Thioredoxin_ResA/DsbE_sf"/>
</dbReference>
<accession>A0A087MKB6</accession>
<evidence type="ECO:0000313" key="6">
    <source>
        <dbReference type="EMBL" id="KFL37319.1"/>
    </source>
</evidence>
<dbReference type="PANTHER" id="PTHR42852:SF13">
    <property type="entry name" value="PROTEIN DIPZ"/>
    <property type="match status" value="1"/>
</dbReference>
<dbReference type="InterPro" id="IPR017937">
    <property type="entry name" value="Thioredoxin_CS"/>
</dbReference>
<dbReference type="PROSITE" id="PS51352">
    <property type="entry name" value="THIOREDOXIN_2"/>
    <property type="match status" value="1"/>
</dbReference>
<evidence type="ECO:0000259" key="5">
    <source>
        <dbReference type="PROSITE" id="PS51352"/>
    </source>
</evidence>
<dbReference type="STRING" id="1121014.N788_09985"/>
<evidence type="ECO:0000256" key="4">
    <source>
        <dbReference type="SAM" id="Phobius"/>
    </source>
</evidence>
<keyword evidence="3" id="KW-0676">Redox-active center</keyword>
<keyword evidence="4" id="KW-0812">Transmembrane</keyword>
<comment type="caution">
    <text evidence="6">The sequence shown here is derived from an EMBL/GenBank/DDBJ whole genome shotgun (WGS) entry which is preliminary data.</text>
</comment>
<keyword evidence="4" id="KW-1133">Transmembrane helix</keyword>
<keyword evidence="4" id="KW-0472">Membrane</keyword>
<keyword evidence="7" id="KW-1185">Reference proteome</keyword>
<protein>
    <recommendedName>
        <fullName evidence="5">Thioredoxin domain-containing protein</fullName>
    </recommendedName>
</protein>
<dbReference type="GO" id="GO:0015036">
    <property type="term" value="F:disulfide oxidoreductase activity"/>
    <property type="evidence" value="ECO:0007669"/>
    <property type="project" value="UniProtKB-ARBA"/>
</dbReference>
<feature type="transmembrane region" description="Helical" evidence="4">
    <location>
        <begin position="6"/>
        <end position="26"/>
    </location>
</feature>
<evidence type="ECO:0000313" key="7">
    <source>
        <dbReference type="Proteomes" id="UP000029085"/>
    </source>
</evidence>
<dbReference type="RefSeq" id="WP_244444079.1">
    <property type="nucleotide sequence ID" value="NZ_AVCJ01000004.1"/>
</dbReference>
<comment type="subcellular location">
    <subcellularLocation>
        <location evidence="1">Cell envelope</location>
    </subcellularLocation>
</comment>
<dbReference type="PROSITE" id="PS00194">
    <property type="entry name" value="THIOREDOXIN_1"/>
    <property type="match status" value="1"/>
</dbReference>
<dbReference type="AlphaFoldDB" id="A0A087MKB6"/>
<dbReference type="EMBL" id="AVCJ01000004">
    <property type="protein sequence ID" value="KFL37319.1"/>
    <property type="molecule type" value="Genomic_DNA"/>
</dbReference>
<dbReference type="GO" id="GO:0030313">
    <property type="term" value="C:cell envelope"/>
    <property type="evidence" value="ECO:0007669"/>
    <property type="project" value="UniProtKB-SubCell"/>
</dbReference>
<name>A0A087MKB6_9GAMM</name>
<dbReference type="PANTHER" id="PTHR42852">
    <property type="entry name" value="THIOL:DISULFIDE INTERCHANGE PROTEIN DSBE"/>
    <property type="match status" value="1"/>
</dbReference>
<dbReference type="InterPro" id="IPR013740">
    <property type="entry name" value="Redoxin"/>
</dbReference>
<dbReference type="InterPro" id="IPR013766">
    <property type="entry name" value="Thioredoxin_domain"/>
</dbReference>
<evidence type="ECO:0000256" key="1">
    <source>
        <dbReference type="ARBA" id="ARBA00004196"/>
    </source>
</evidence>
<evidence type="ECO:0000256" key="3">
    <source>
        <dbReference type="ARBA" id="ARBA00023284"/>
    </source>
</evidence>
<dbReference type="Pfam" id="PF08534">
    <property type="entry name" value="Redoxin"/>
    <property type="match status" value="1"/>
</dbReference>
<keyword evidence="2" id="KW-0201">Cytochrome c-type biogenesis</keyword>
<evidence type="ECO:0000256" key="2">
    <source>
        <dbReference type="ARBA" id="ARBA00022748"/>
    </source>
</evidence>
<dbReference type="CDD" id="cd02966">
    <property type="entry name" value="TlpA_like_family"/>
    <property type="match status" value="1"/>
</dbReference>
<dbReference type="InterPro" id="IPR036249">
    <property type="entry name" value="Thioredoxin-like_sf"/>
</dbReference>
<feature type="domain" description="Thioredoxin" evidence="5">
    <location>
        <begin position="45"/>
        <end position="184"/>
    </location>
</feature>
<proteinExistence type="predicted"/>
<reference evidence="7" key="1">
    <citation type="submission" date="2013-08" db="EMBL/GenBank/DDBJ databases">
        <title>Genome sequencing of Arenimonas donghaensis.</title>
        <authorList>
            <person name="Chen F."/>
            <person name="Wang G."/>
        </authorList>
    </citation>
    <scope>NUCLEOTIDE SEQUENCE [LARGE SCALE GENOMIC DNA]</scope>
    <source>
        <strain evidence="7">HO3-R19</strain>
    </source>
</reference>
<dbReference type="GO" id="GO:0017004">
    <property type="term" value="P:cytochrome complex assembly"/>
    <property type="evidence" value="ECO:0007669"/>
    <property type="project" value="UniProtKB-KW"/>
</dbReference>
<dbReference type="Gene3D" id="3.40.30.10">
    <property type="entry name" value="Glutaredoxin"/>
    <property type="match status" value="1"/>
</dbReference>